<dbReference type="InterPro" id="IPR022280">
    <property type="entry name" value="PRTRC_protein-B"/>
</dbReference>
<accession>A0A2A4FJK6</accession>
<protein>
    <recommendedName>
        <fullName evidence="3">PRTRC system protein B</fullName>
    </recommendedName>
</protein>
<proteinExistence type="predicted"/>
<organism evidence="1 2">
    <name type="scientific">Burkholderia ubonensis subsp. mesacidophila</name>
    <dbReference type="NCBI Taxonomy" id="265293"/>
    <lineage>
        <taxon>Bacteria</taxon>
        <taxon>Pseudomonadati</taxon>
        <taxon>Pseudomonadota</taxon>
        <taxon>Betaproteobacteria</taxon>
        <taxon>Burkholderiales</taxon>
        <taxon>Burkholderiaceae</taxon>
        <taxon>Burkholderia</taxon>
        <taxon>Burkholderia cepacia complex</taxon>
    </lineage>
</organism>
<comment type="caution">
    <text evidence="1">The sequence shown here is derived from an EMBL/GenBank/DDBJ whole genome shotgun (WGS) entry which is preliminary data.</text>
</comment>
<evidence type="ECO:0008006" key="3">
    <source>
        <dbReference type="Google" id="ProtNLM"/>
    </source>
</evidence>
<reference evidence="1 2" key="1">
    <citation type="submission" date="2017-01" db="EMBL/GenBank/DDBJ databases">
        <title>Whole-Genome Shotgun Sequencing of Two beta-Proteobacterial Species in Search of the Bulgecin Biosynthetic Cluster.</title>
        <authorList>
            <person name="Horsman M.E."/>
            <person name="Marous D.R."/>
            <person name="Li R."/>
            <person name="Oliver R.A."/>
            <person name="Byun B."/>
            <person name="Emrich S.J."/>
            <person name="Boggess B."/>
            <person name="Townsend C.A."/>
            <person name="Mobashery S."/>
        </authorList>
    </citation>
    <scope>NUCLEOTIDE SEQUENCE [LARGE SCALE GENOMIC DNA]</scope>
    <source>
        <strain evidence="1 2">ATCC 31433</strain>
    </source>
</reference>
<gene>
    <name evidence="1" type="ORF">BZL54_09080</name>
</gene>
<sequence>MTTVDIYCEGSTHLELDSALLLYRNKSDTHVYVTRHAARVVDGVPTLLAGEPVTERQLATFAAAAAKHVGQQGFVHERVIFAGSGVVAWWMPAGVRHVWFKSDTPLGTRAGPALQPALLFIAQGDRRHVFALAENARPQRGTALFQAPYYNVYSSGSVCTGNVEIAKQPNAADVEHYEEEFFRSRFTHPNAAKLIQGGSISTLWRQLLDGAEFPTERLVAVDLTVESAIQRLTQRS</sequence>
<dbReference type="Proteomes" id="UP000217994">
    <property type="component" value="Unassembled WGS sequence"/>
</dbReference>
<dbReference type="GeneID" id="69006537"/>
<name>A0A2A4FJK6_9BURK</name>
<evidence type="ECO:0000313" key="2">
    <source>
        <dbReference type="Proteomes" id="UP000217994"/>
    </source>
</evidence>
<dbReference type="NCBIfam" id="TIGR03737">
    <property type="entry name" value="PRTRC_B"/>
    <property type="match status" value="1"/>
</dbReference>
<dbReference type="RefSeq" id="WP_084909074.1">
    <property type="nucleotide sequence ID" value="NZ_CP020738.1"/>
</dbReference>
<dbReference type="InterPro" id="IPR032787">
    <property type="entry name" value="Prok-E2_D"/>
</dbReference>
<evidence type="ECO:0000313" key="1">
    <source>
        <dbReference type="EMBL" id="PCE32794.1"/>
    </source>
</evidence>
<dbReference type="AlphaFoldDB" id="A0A2A4FJK6"/>
<dbReference type="EMBL" id="MTZU01000024">
    <property type="protein sequence ID" value="PCE32794.1"/>
    <property type="molecule type" value="Genomic_DNA"/>
</dbReference>
<dbReference type="Pfam" id="PF14460">
    <property type="entry name" value="Prok-E2_D"/>
    <property type="match status" value="1"/>
</dbReference>